<dbReference type="SMART" id="SM00345">
    <property type="entry name" value="HTH_GNTR"/>
    <property type="match status" value="1"/>
</dbReference>
<feature type="domain" description="HTH gntR-type" evidence="4">
    <location>
        <begin position="20"/>
        <end position="87"/>
    </location>
</feature>
<dbReference type="InterPro" id="IPR011711">
    <property type="entry name" value="GntR_C"/>
</dbReference>
<dbReference type="SUPFAM" id="SSF48008">
    <property type="entry name" value="GntR ligand-binding domain-like"/>
    <property type="match status" value="1"/>
</dbReference>
<gene>
    <name evidence="5" type="ORF">BKA02_000189</name>
</gene>
<reference evidence="5 6" key="1">
    <citation type="submission" date="2020-07" db="EMBL/GenBank/DDBJ databases">
        <title>Sequencing the genomes of 1000 actinobacteria strains.</title>
        <authorList>
            <person name="Klenk H.-P."/>
        </authorList>
    </citation>
    <scope>NUCLEOTIDE SEQUENCE [LARGE SCALE GENOMIC DNA]</scope>
    <source>
        <strain evidence="5 6">DSM 22185</strain>
    </source>
</reference>
<dbReference type="Pfam" id="PF07729">
    <property type="entry name" value="FCD"/>
    <property type="match status" value="1"/>
</dbReference>
<dbReference type="Proteomes" id="UP000552045">
    <property type="component" value="Unassembled WGS sequence"/>
</dbReference>
<dbReference type="Gene3D" id="1.20.120.530">
    <property type="entry name" value="GntR ligand-binding domain-like"/>
    <property type="match status" value="1"/>
</dbReference>
<dbReference type="Pfam" id="PF00392">
    <property type="entry name" value="GntR"/>
    <property type="match status" value="1"/>
</dbReference>
<dbReference type="PANTHER" id="PTHR43537">
    <property type="entry name" value="TRANSCRIPTIONAL REGULATOR, GNTR FAMILY"/>
    <property type="match status" value="1"/>
</dbReference>
<dbReference type="InterPro" id="IPR036388">
    <property type="entry name" value="WH-like_DNA-bd_sf"/>
</dbReference>
<dbReference type="Gene3D" id="1.10.10.10">
    <property type="entry name" value="Winged helix-like DNA-binding domain superfamily/Winged helix DNA-binding domain"/>
    <property type="match status" value="1"/>
</dbReference>
<keyword evidence="3" id="KW-0804">Transcription</keyword>
<comment type="caution">
    <text evidence="5">The sequence shown here is derived from an EMBL/GenBank/DDBJ whole genome shotgun (WGS) entry which is preliminary data.</text>
</comment>
<dbReference type="SMART" id="SM00895">
    <property type="entry name" value="FCD"/>
    <property type="match status" value="1"/>
</dbReference>
<evidence type="ECO:0000256" key="1">
    <source>
        <dbReference type="ARBA" id="ARBA00023015"/>
    </source>
</evidence>
<evidence type="ECO:0000259" key="4">
    <source>
        <dbReference type="PROSITE" id="PS50949"/>
    </source>
</evidence>
<dbReference type="PRINTS" id="PR00035">
    <property type="entry name" value="HTHGNTR"/>
</dbReference>
<organism evidence="5 6">
    <name type="scientific">Microbacterium pseudoresistens</name>
    <dbReference type="NCBI Taxonomy" id="640634"/>
    <lineage>
        <taxon>Bacteria</taxon>
        <taxon>Bacillati</taxon>
        <taxon>Actinomycetota</taxon>
        <taxon>Actinomycetes</taxon>
        <taxon>Micrococcales</taxon>
        <taxon>Microbacteriaceae</taxon>
        <taxon>Microbacterium</taxon>
    </lineage>
</organism>
<evidence type="ECO:0000313" key="5">
    <source>
        <dbReference type="EMBL" id="NYD53134.1"/>
    </source>
</evidence>
<keyword evidence="2 5" id="KW-0238">DNA-binding</keyword>
<dbReference type="EMBL" id="JACCBH010000001">
    <property type="protein sequence ID" value="NYD53134.1"/>
    <property type="molecule type" value="Genomic_DNA"/>
</dbReference>
<dbReference type="CDD" id="cd07377">
    <property type="entry name" value="WHTH_GntR"/>
    <property type="match status" value="1"/>
</dbReference>
<dbReference type="GO" id="GO:0003700">
    <property type="term" value="F:DNA-binding transcription factor activity"/>
    <property type="evidence" value="ECO:0007669"/>
    <property type="project" value="InterPro"/>
</dbReference>
<dbReference type="GO" id="GO:0003677">
    <property type="term" value="F:DNA binding"/>
    <property type="evidence" value="ECO:0007669"/>
    <property type="project" value="UniProtKB-KW"/>
</dbReference>
<protein>
    <submittedName>
        <fullName evidence="5">DNA-binding FadR family transcriptional regulator</fullName>
    </submittedName>
</protein>
<accession>A0A7Y9ESV1</accession>
<proteinExistence type="predicted"/>
<evidence type="ECO:0000313" key="6">
    <source>
        <dbReference type="Proteomes" id="UP000552045"/>
    </source>
</evidence>
<evidence type="ECO:0000256" key="2">
    <source>
        <dbReference type="ARBA" id="ARBA00023125"/>
    </source>
</evidence>
<dbReference type="InterPro" id="IPR008920">
    <property type="entry name" value="TF_FadR/GntR_C"/>
</dbReference>
<keyword evidence="1" id="KW-0805">Transcription regulation</keyword>
<dbReference type="RefSeq" id="WP_179430437.1">
    <property type="nucleotide sequence ID" value="NZ_BAABLC010000003.1"/>
</dbReference>
<dbReference type="InterPro" id="IPR000524">
    <property type="entry name" value="Tscrpt_reg_HTH_GntR"/>
</dbReference>
<sequence length="245" mass="26922">MVDLTSSGSPSAKHRSRVGSGLYAHVFEILGQEIIDGTLPVDSIVFAEQISERFGVSRSVVRESLRSLSSMGLLESRPQVGTRVQPRERWDLLNPHVVYWRSQGLDYRQQMRELLELRLGLEQAAARFASERITPEQAEGLIAAADGMRAAIEESHDLRAFFDADAKFHRLLLEGTANPVIAQLSDTIGATLHARAMDTRPGMHDITETSIETHSALAAAIAAHDGPEAERLAKLLVADTLDEFS</sequence>
<dbReference type="SUPFAM" id="SSF46785">
    <property type="entry name" value="Winged helix' DNA-binding domain"/>
    <property type="match status" value="1"/>
</dbReference>
<evidence type="ECO:0000256" key="3">
    <source>
        <dbReference type="ARBA" id="ARBA00023163"/>
    </source>
</evidence>
<keyword evidence="6" id="KW-1185">Reference proteome</keyword>
<dbReference type="PANTHER" id="PTHR43537:SF44">
    <property type="entry name" value="GNTR FAMILY REGULATORY PROTEIN"/>
    <property type="match status" value="1"/>
</dbReference>
<name>A0A7Y9ESV1_9MICO</name>
<dbReference type="InterPro" id="IPR036390">
    <property type="entry name" value="WH_DNA-bd_sf"/>
</dbReference>
<dbReference type="PROSITE" id="PS50949">
    <property type="entry name" value="HTH_GNTR"/>
    <property type="match status" value="1"/>
</dbReference>
<dbReference type="AlphaFoldDB" id="A0A7Y9ESV1"/>